<dbReference type="PROSITE" id="PS00086">
    <property type="entry name" value="CYTOCHROME_P450"/>
    <property type="match status" value="1"/>
</dbReference>
<comment type="subcellular location">
    <subcellularLocation>
        <location evidence="2">Membrane</location>
        <topology evidence="2">Single-pass membrane protein</topology>
    </subcellularLocation>
</comment>
<dbReference type="GO" id="GO:0020037">
    <property type="term" value="F:heme binding"/>
    <property type="evidence" value="ECO:0007669"/>
    <property type="project" value="InterPro"/>
</dbReference>
<keyword evidence="5 15" id="KW-0812">Transmembrane</keyword>
<dbReference type="EMBL" id="AZHF01000005">
    <property type="protein sequence ID" value="OAA75209.1"/>
    <property type="molecule type" value="Genomic_DNA"/>
</dbReference>
<evidence type="ECO:0000313" key="16">
    <source>
        <dbReference type="EMBL" id="OAA75209.1"/>
    </source>
</evidence>
<accession>A0A162N414</accession>
<dbReference type="STRING" id="1081108.A0A162N414"/>
<proteinExistence type="inferred from homology"/>
<feature type="region of interest" description="Disordered" evidence="14">
    <location>
        <begin position="214"/>
        <end position="241"/>
    </location>
</feature>
<keyword evidence="9 12" id="KW-0408">Iron</keyword>
<dbReference type="PANTHER" id="PTHR24287:SF1">
    <property type="entry name" value="P450, PUTATIVE (EUROFUNG)-RELATED"/>
    <property type="match status" value="1"/>
</dbReference>
<feature type="binding site" description="axial binding residue" evidence="12">
    <location>
        <position position="482"/>
    </location>
    <ligand>
        <name>heme</name>
        <dbReference type="ChEBI" id="CHEBI:30413"/>
    </ligand>
    <ligandPart>
        <name>Fe</name>
        <dbReference type="ChEBI" id="CHEBI:18248"/>
    </ligandPart>
</feature>
<evidence type="ECO:0000256" key="11">
    <source>
        <dbReference type="ARBA" id="ARBA00023136"/>
    </source>
</evidence>
<evidence type="ECO:0000256" key="7">
    <source>
        <dbReference type="ARBA" id="ARBA00022989"/>
    </source>
</evidence>
<evidence type="ECO:0000256" key="12">
    <source>
        <dbReference type="PIRSR" id="PIRSR602402-1"/>
    </source>
</evidence>
<evidence type="ECO:0000256" key="4">
    <source>
        <dbReference type="ARBA" id="ARBA00022617"/>
    </source>
</evidence>
<dbReference type="SUPFAM" id="SSF48264">
    <property type="entry name" value="Cytochrome P450"/>
    <property type="match status" value="1"/>
</dbReference>
<dbReference type="Gene3D" id="1.10.630.10">
    <property type="entry name" value="Cytochrome P450"/>
    <property type="match status" value="1"/>
</dbReference>
<sequence>MGNLLSSYVVVLLSAATVVYILNTIWRRASHKILAQRAGCKPAFTRPYRLPLGIDNLARTISSILNNTMQNDDFVIYEEIGCRSTWLQNILGKFYHVTADPENIKAMLATQFDDFELGPLRRDQLGPLIGHGIFTSDGKDWQQQRSILRPQFTRTQISNLTLLEAHVQQFFQQFENAQADSWTREVDLGPLFFNLTLDAATEFLFGQSVDSQRTYRETTQGSGSTEKSEQDGLSSKDGSKDWSSFGRAFDRANAIIALRGMLMDFYYLYRPSSFDRDCKEVQQFADYFVQRALSQELGDKDGDSQTGAYVFLRELVKTTRDPYVLRSQLLNILLAGRDTTAGLLGWTFFLLARHPAYCSKLHRVVVETFGAYSPDTSSITFESLKACHHLQHLLSEVLRLHPVVPENGRRAVRNTKLPRGGGADGQSPVFIRKGEDVIYSVNVMHHRKDLWGDNAHEFAPERWVDRKHGWEYLPFNGGPRICLGQQFALTEAAYVVVRTLQRYGKIENMDPETVTKHQYALTTAPVKVSVRLFQANQSELRELSTC</sequence>
<evidence type="ECO:0000313" key="17">
    <source>
        <dbReference type="Proteomes" id="UP000076881"/>
    </source>
</evidence>
<comment type="cofactor">
    <cofactor evidence="1 12">
        <name>heme</name>
        <dbReference type="ChEBI" id="CHEBI:30413"/>
    </cofactor>
</comment>
<evidence type="ECO:0000256" key="1">
    <source>
        <dbReference type="ARBA" id="ARBA00001971"/>
    </source>
</evidence>
<evidence type="ECO:0000256" key="10">
    <source>
        <dbReference type="ARBA" id="ARBA00023033"/>
    </source>
</evidence>
<dbReference type="OrthoDB" id="1470350at2759"/>
<dbReference type="Pfam" id="PF00067">
    <property type="entry name" value="p450"/>
    <property type="match status" value="1"/>
</dbReference>
<dbReference type="InterPro" id="IPR017972">
    <property type="entry name" value="Cyt_P450_CS"/>
</dbReference>
<feature type="transmembrane region" description="Helical" evidence="15">
    <location>
        <begin position="6"/>
        <end position="26"/>
    </location>
</feature>
<evidence type="ECO:0000256" key="3">
    <source>
        <dbReference type="ARBA" id="ARBA00010617"/>
    </source>
</evidence>
<dbReference type="CDD" id="cd11063">
    <property type="entry name" value="CYP52"/>
    <property type="match status" value="1"/>
</dbReference>
<dbReference type="InterPro" id="IPR002402">
    <property type="entry name" value="Cyt_P450_E_grp-II"/>
</dbReference>
<dbReference type="GO" id="GO:0016712">
    <property type="term" value="F:oxidoreductase activity, acting on paired donors, with incorporation or reduction of molecular oxygen, reduced flavin or flavoprotein as one donor, and incorporation of one atom of oxygen"/>
    <property type="evidence" value="ECO:0007669"/>
    <property type="project" value="InterPro"/>
</dbReference>
<dbReference type="Proteomes" id="UP000076881">
    <property type="component" value="Unassembled WGS sequence"/>
</dbReference>
<dbReference type="AlphaFoldDB" id="A0A162N414"/>
<comment type="similarity">
    <text evidence="3 13">Belongs to the cytochrome P450 family.</text>
</comment>
<dbReference type="InterPro" id="IPR002974">
    <property type="entry name" value="Cyt_P450_E_CYP52_ascomycetes"/>
</dbReference>
<evidence type="ECO:0000256" key="2">
    <source>
        <dbReference type="ARBA" id="ARBA00004167"/>
    </source>
</evidence>
<evidence type="ECO:0000256" key="5">
    <source>
        <dbReference type="ARBA" id="ARBA00022692"/>
    </source>
</evidence>
<keyword evidence="7 15" id="KW-1133">Transmembrane helix</keyword>
<keyword evidence="11 15" id="KW-0472">Membrane</keyword>
<feature type="compositionally biased region" description="Polar residues" evidence="14">
    <location>
        <begin position="214"/>
        <end position="225"/>
    </location>
</feature>
<evidence type="ECO:0000256" key="9">
    <source>
        <dbReference type="ARBA" id="ARBA00023004"/>
    </source>
</evidence>
<dbReference type="InterPro" id="IPR047146">
    <property type="entry name" value="Cyt_P450_E_CYP52_fungi"/>
</dbReference>
<keyword evidence="4 12" id="KW-0349">Heme</keyword>
<name>A0A162N414_CORDF</name>
<evidence type="ECO:0000256" key="8">
    <source>
        <dbReference type="ARBA" id="ARBA00023002"/>
    </source>
</evidence>
<dbReference type="GO" id="GO:0016020">
    <property type="term" value="C:membrane"/>
    <property type="evidence" value="ECO:0007669"/>
    <property type="project" value="UniProtKB-SubCell"/>
</dbReference>
<dbReference type="PRINTS" id="PR01239">
    <property type="entry name" value="EP450IICYP52"/>
</dbReference>
<evidence type="ECO:0000256" key="6">
    <source>
        <dbReference type="ARBA" id="ARBA00022723"/>
    </source>
</evidence>
<evidence type="ECO:0000256" key="13">
    <source>
        <dbReference type="RuleBase" id="RU000461"/>
    </source>
</evidence>
<protein>
    <submittedName>
        <fullName evidence="16">Cytochrome P450</fullName>
    </submittedName>
</protein>
<comment type="caution">
    <text evidence="16">The sequence shown here is derived from an EMBL/GenBank/DDBJ whole genome shotgun (WGS) entry which is preliminary data.</text>
</comment>
<keyword evidence="10 13" id="KW-0503">Monooxygenase</keyword>
<keyword evidence="6 12" id="KW-0479">Metal-binding</keyword>
<organism evidence="16 17">
    <name type="scientific">Akanthomyces lecanii RCEF 1005</name>
    <dbReference type="NCBI Taxonomy" id="1081108"/>
    <lineage>
        <taxon>Eukaryota</taxon>
        <taxon>Fungi</taxon>
        <taxon>Dikarya</taxon>
        <taxon>Ascomycota</taxon>
        <taxon>Pezizomycotina</taxon>
        <taxon>Sordariomycetes</taxon>
        <taxon>Hypocreomycetidae</taxon>
        <taxon>Hypocreales</taxon>
        <taxon>Cordycipitaceae</taxon>
        <taxon>Akanthomyces</taxon>
        <taxon>Cordyceps confragosa</taxon>
    </lineage>
</organism>
<gene>
    <name evidence="16" type="ORF">LEL_07197</name>
</gene>
<reference evidence="16 17" key="1">
    <citation type="journal article" date="2016" name="Genome Biol. Evol.">
        <title>Divergent and convergent evolution of fungal pathogenicity.</title>
        <authorList>
            <person name="Shang Y."/>
            <person name="Xiao G."/>
            <person name="Zheng P."/>
            <person name="Cen K."/>
            <person name="Zhan S."/>
            <person name="Wang C."/>
        </authorList>
    </citation>
    <scope>NUCLEOTIDE SEQUENCE [LARGE SCALE GENOMIC DNA]</scope>
    <source>
        <strain evidence="16 17">RCEF 1005</strain>
    </source>
</reference>
<dbReference type="GO" id="GO:0005506">
    <property type="term" value="F:iron ion binding"/>
    <property type="evidence" value="ECO:0007669"/>
    <property type="project" value="InterPro"/>
</dbReference>
<keyword evidence="8 13" id="KW-0560">Oxidoreductase</keyword>
<dbReference type="PRINTS" id="PR00464">
    <property type="entry name" value="EP450II"/>
</dbReference>
<dbReference type="PRINTS" id="PR00385">
    <property type="entry name" value="P450"/>
</dbReference>
<evidence type="ECO:0000256" key="14">
    <source>
        <dbReference type="SAM" id="MobiDB-lite"/>
    </source>
</evidence>
<dbReference type="InterPro" id="IPR001128">
    <property type="entry name" value="Cyt_P450"/>
</dbReference>
<dbReference type="PANTHER" id="PTHR24287">
    <property type="entry name" value="P450, PUTATIVE (EUROFUNG)-RELATED"/>
    <property type="match status" value="1"/>
</dbReference>
<keyword evidence="17" id="KW-1185">Reference proteome</keyword>
<evidence type="ECO:0000256" key="15">
    <source>
        <dbReference type="SAM" id="Phobius"/>
    </source>
</evidence>
<dbReference type="InterPro" id="IPR036396">
    <property type="entry name" value="Cyt_P450_sf"/>
</dbReference>